<dbReference type="Proteomes" id="UP000313359">
    <property type="component" value="Unassembled WGS sequence"/>
</dbReference>
<name>A0A5C2SCN2_9APHY</name>
<accession>A0A5C2SCN2</accession>
<protein>
    <submittedName>
        <fullName evidence="1">Uncharacterized protein</fullName>
    </submittedName>
</protein>
<evidence type="ECO:0000313" key="2">
    <source>
        <dbReference type="Proteomes" id="UP000313359"/>
    </source>
</evidence>
<dbReference type="OrthoDB" id="2758153at2759"/>
<dbReference type="EMBL" id="ML122262">
    <property type="protein sequence ID" value="RPD61510.1"/>
    <property type="molecule type" value="Genomic_DNA"/>
</dbReference>
<reference evidence="1" key="1">
    <citation type="journal article" date="2018" name="Genome Biol. Evol.">
        <title>Genomics and development of Lentinus tigrinus, a white-rot wood-decaying mushroom with dimorphic fruiting bodies.</title>
        <authorList>
            <person name="Wu B."/>
            <person name="Xu Z."/>
            <person name="Knudson A."/>
            <person name="Carlson A."/>
            <person name="Chen N."/>
            <person name="Kovaka S."/>
            <person name="LaButti K."/>
            <person name="Lipzen A."/>
            <person name="Pennachio C."/>
            <person name="Riley R."/>
            <person name="Schakwitz W."/>
            <person name="Umezawa K."/>
            <person name="Ohm R.A."/>
            <person name="Grigoriev I.V."/>
            <person name="Nagy L.G."/>
            <person name="Gibbons J."/>
            <person name="Hibbett D."/>
        </authorList>
    </citation>
    <scope>NUCLEOTIDE SEQUENCE [LARGE SCALE GENOMIC DNA]</scope>
    <source>
        <strain evidence="1">ALCF2SS1-6</strain>
    </source>
</reference>
<proteinExistence type="predicted"/>
<keyword evidence="2" id="KW-1185">Reference proteome</keyword>
<sequence length="172" mass="19050">MPSSSSSNLPAQTSPATYRRVQQIFYDLVKDGKDSIDYASLLARVRPVNLRSTAYAGSRFREDVRRCVMHIHQNGLIALNVGVTPPVAILTRSGKNHFKTLDQRPRAQRAPPVPRPSRKAQAIAEYQQWAAPLITIQQILTARALNPDETFPVNVISATVRLSGAFTIRTSS</sequence>
<organism evidence="1 2">
    <name type="scientific">Lentinus tigrinus ALCF2SS1-6</name>
    <dbReference type="NCBI Taxonomy" id="1328759"/>
    <lineage>
        <taxon>Eukaryota</taxon>
        <taxon>Fungi</taxon>
        <taxon>Dikarya</taxon>
        <taxon>Basidiomycota</taxon>
        <taxon>Agaricomycotina</taxon>
        <taxon>Agaricomycetes</taxon>
        <taxon>Polyporales</taxon>
        <taxon>Polyporaceae</taxon>
        <taxon>Lentinus</taxon>
    </lineage>
</organism>
<gene>
    <name evidence="1" type="ORF">L227DRAFT_610511</name>
</gene>
<evidence type="ECO:0000313" key="1">
    <source>
        <dbReference type="EMBL" id="RPD61510.1"/>
    </source>
</evidence>
<dbReference type="AlphaFoldDB" id="A0A5C2SCN2"/>